<sequence>MTTFTTMATQYNEKKQGSQAESTKENHVLVIHGGAGVVLKEGSTPEQQLEYKRALGAALRAGYAILKKGGEAMDAAVAAVRVMENDPLFNAGKGAVFNSAGKNELEASIMLSKPPSSHPTIPATRRGAALTLLTRAKNPAQLARAIYLNPSSVPHVFLSGAPAEVIGENLGETLVDSSYFFTGRRWREHRRALGLPEEPFPPHLDGGEKEDENDLLPKGTVGAVALDIRGCIAAVTSTGGRTNKIPGRIGDTPLMGAGFWAEEWTHSTTGWVSNRLATLGLASTTGKRAVGVSGTGDGDFFIRQATASTIASRMKLANETVEQASKWATEDLREVGGLGGVIALDNEGNVAMTLNTNGMFRGVVRSDGVPRVAIFEDDNLEEI</sequence>
<dbReference type="AlphaFoldDB" id="A0A5C3KTH6"/>
<name>A0A5C3KTH6_COPMA</name>
<dbReference type="Gene3D" id="3.60.20.30">
    <property type="entry name" value="(Glycosyl)asparaginase"/>
    <property type="match status" value="1"/>
</dbReference>
<evidence type="ECO:0000256" key="4">
    <source>
        <dbReference type="SAM" id="MobiDB-lite"/>
    </source>
</evidence>
<dbReference type="STRING" id="230819.A0A5C3KTH6"/>
<protein>
    <submittedName>
        <fullName evidence="5">N-terminal nucleophile aminohydrolase</fullName>
    </submittedName>
</protein>
<dbReference type="InterPro" id="IPR029055">
    <property type="entry name" value="Ntn_hydrolases_N"/>
</dbReference>
<evidence type="ECO:0000313" key="6">
    <source>
        <dbReference type="Proteomes" id="UP000307440"/>
    </source>
</evidence>
<dbReference type="PANTHER" id="PTHR10188">
    <property type="entry name" value="L-ASPARAGINASE"/>
    <property type="match status" value="1"/>
</dbReference>
<organism evidence="5 6">
    <name type="scientific">Coprinopsis marcescibilis</name>
    <name type="common">Agaric fungus</name>
    <name type="synonym">Psathyrella marcescibilis</name>
    <dbReference type="NCBI Taxonomy" id="230819"/>
    <lineage>
        <taxon>Eukaryota</taxon>
        <taxon>Fungi</taxon>
        <taxon>Dikarya</taxon>
        <taxon>Basidiomycota</taxon>
        <taxon>Agaricomycotina</taxon>
        <taxon>Agaricomycetes</taxon>
        <taxon>Agaricomycetidae</taxon>
        <taxon>Agaricales</taxon>
        <taxon>Agaricineae</taxon>
        <taxon>Psathyrellaceae</taxon>
        <taxon>Coprinopsis</taxon>
    </lineage>
</organism>
<dbReference type="GO" id="GO:0005737">
    <property type="term" value="C:cytoplasm"/>
    <property type="evidence" value="ECO:0007669"/>
    <property type="project" value="TreeGrafter"/>
</dbReference>
<dbReference type="InterPro" id="IPR000246">
    <property type="entry name" value="Peptidase_T2"/>
</dbReference>
<feature type="compositionally biased region" description="Basic and acidic residues" evidence="4">
    <location>
        <begin position="12"/>
        <end position="23"/>
    </location>
</feature>
<proteinExistence type="predicted"/>
<keyword evidence="5" id="KW-0378">Hydrolase</keyword>
<accession>A0A5C3KTH6</accession>
<feature type="active site" description="Nucleophile" evidence="1">
    <location>
        <position position="220"/>
    </location>
</feature>
<feature type="binding site" evidence="2">
    <location>
        <begin position="248"/>
        <end position="251"/>
    </location>
    <ligand>
        <name>substrate</name>
    </ligand>
</feature>
<evidence type="ECO:0000256" key="1">
    <source>
        <dbReference type="PIRSR" id="PIRSR600246-1"/>
    </source>
</evidence>
<dbReference type="OrthoDB" id="2262349at2759"/>
<dbReference type="GO" id="GO:0016787">
    <property type="term" value="F:hydrolase activity"/>
    <property type="evidence" value="ECO:0007669"/>
    <property type="project" value="UniProtKB-KW"/>
</dbReference>
<evidence type="ECO:0000256" key="2">
    <source>
        <dbReference type="PIRSR" id="PIRSR600246-2"/>
    </source>
</evidence>
<keyword evidence="6" id="KW-1185">Reference proteome</keyword>
<gene>
    <name evidence="5" type="ORF">FA15DRAFT_705201</name>
</gene>
<feature type="compositionally biased region" description="Polar residues" evidence="4">
    <location>
        <begin position="1"/>
        <end position="11"/>
    </location>
</feature>
<dbReference type="Proteomes" id="UP000307440">
    <property type="component" value="Unassembled WGS sequence"/>
</dbReference>
<feature type="region of interest" description="Disordered" evidence="4">
    <location>
        <begin position="1"/>
        <end position="23"/>
    </location>
</feature>
<evidence type="ECO:0000256" key="3">
    <source>
        <dbReference type="PIRSR" id="PIRSR600246-3"/>
    </source>
</evidence>
<dbReference type="Pfam" id="PF01112">
    <property type="entry name" value="Asparaginase_2"/>
    <property type="match status" value="2"/>
</dbReference>
<dbReference type="CDD" id="cd04701">
    <property type="entry name" value="Asparaginase_2"/>
    <property type="match status" value="1"/>
</dbReference>
<dbReference type="EMBL" id="ML210213">
    <property type="protein sequence ID" value="TFK23734.1"/>
    <property type="molecule type" value="Genomic_DNA"/>
</dbReference>
<dbReference type="SUPFAM" id="SSF56235">
    <property type="entry name" value="N-terminal nucleophile aminohydrolases (Ntn hydrolases)"/>
    <property type="match status" value="1"/>
</dbReference>
<reference evidence="5 6" key="1">
    <citation type="journal article" date="2019" name="Nat. Ecol. Evol.">
        <title>Megaphylogeny resolves global patterns of mushroom evolution.</title>
        <authorList>
            <person name="Varga T."/>
            <person name="Krizsan K."/>
            <person name="Foldi C."/>
            <person name="Dima B."/>
            <person name="Sanchez-Garcia M."/>
            <person name="Sanchez-Ramirez S."/>
            <person name="Szollosi G.J."/>
            <person name="Szarkandi J.G."/>
            <person name="Papp V."/>
            <person name="Albert L."/>
            <person name="Andreopoulos W."/>
            <person name="Angelini C."/>
            <person name="Antonin V."/>
            <person name="Barry K.W."/>
            <person name="Bougher N.L."/>
            <person name="Buchanan P."/>
            <person name="Buyck B."/>
            <person name="Bense V."/>
            <person name="Catcheside P."/>
            <person name="Chovatia M."/>
            <person name="Cooper J."/>
            <person name="Damon W."/>
            <person name="Desjardin D."/>
            <person name="Finy P."/>
            <person name="Geml J."/>
            <person name="Haridas S."/>
            <person name="Hughes K."/>
            <person name="Justo A."/>
            <person name="Karasinski D."/>
            <person name="Kautmanova I."/>
            <person name="Kiss B."/>
            <person name="Kocsube S."/>
            <person name="Kotiranta H."/>
            <person name="LaButti K.M."/>
            <person name="Lechner B.E."/>
            <person name="Liimatainen K."/>
            <person name="Lipzen A."/>
            <person name="Lukacs Z."/>
            <person name="Mihaltcheva S."/>
            <person name="Morgado L.N."/>
            <person name="Niskanen T."/>
            <person name="Noordeloos M.E."/>
            <person name="Ohm R.A."/>
            <person name="Ortiz-Santana B."/>
            <person name="Ovrebo C."/>
            <person name="Racz N."/>
            <person name="Riley R."/>
            <person name="Savchenko A."/>
            <person name="Shiryaev A."/>
            <person name="Soop K."/>
            <person name="Spirin V."/>
            <person name="Szebenyi C."/>
            <person name="Tomsovsky M."/>
            <person name="Tulloss R.E."/>
            <person name="Uehling J."/>
            <person name="Grigoriev I.V."/>
            <person name="Vagvolgyi C."/>
            <person name="Papp T."/>
            <person name="Martin F.M."/>
            <person name="Miettinen O."/>
            <person name="Hibbett D.S."/>
            <person name="Nagy L.G."/>
        </authorList>
    </citation>
    <scope>NUCLEOTIDE SEQUENCE [LARGE SCALE GENOMIC DNA]</scope>
    <source>
        <strain evidence="5 6">CBS 121175</strain>
    </source>
</reference>
<dbReference type="PANTHER" id="PTHR10188:SF43">
    <property type="entry name" value="ASPARAGINASE (EUROFUNG)"/>
    <property type="match status" value="1"/>
</dbReference>
<feature type="site" description="Cleavage; by autolysis" evidence="3">
    <location>
        <begin position="219"/>
        <end position="220"/>
    </location>
</feature>
<feature type="binding site" evidence="2">
    <location>
        <begin position="295"/>
        <end position="298"/>
    </location>
    <ligand>
        <name>substrate</name>
    </ligand>
</feature>
<evidence type="ECO:0000313" key="5">
    <source>
        <dbReference type="EMBL" id="TFK23734.1"/>
    </source>
</evidence>